<protein>
    <submittedName>
        <fullName evidence="2">DUF3299 domain-containing protein</fullName>
    </submittedName>
</protein>
<keyword evidence="3" id="KW-1185">Reference proteome</keyword>
<reference evidence="3" key="1">
    <citation type="journal article" date="2019" name="Int. J. Syst. Evol. Microbiol.">
        <title>The Global Catalogue of Microorganisms (GCM) 10K type strain sequencing project: providing services to taxonomists for standard genome sequencing and annotation.</title>
        <authorList>
            <consortium name="The Broad Institute Genomics Platform"/>
            <consortium name="The Broad Institute Genome Sequencing Center for Infectious Disease"/>
            <person name="Wu L."/>
            <person name="Ma J."/>
        </authorList>
    </citation>
    <scope>NUCLEOTIDE SEQUENCE [LARGE SCALE GENOMIC DNA]</scope>
    <source>
        <strain evidence="3">JCM 17805</strain>
    </source>
</reference>
<evidence type="ECO:0000313" key="2">
    <source>
        <dbReference type="EMBL" id="GAA4649487.1"/>
    </source>
</evidence>
<feature type="signal peptide" evidence="1">
    <location>
        <begin position="1"/>
        <end position="33"/>
    </location>
</feature>
<gene>
    <name evidence="2" type="ORF">GCM10023116_17610</name>
</gene>
<comment type="caution">
    <text evidence="2">The sequence shown here is derived from an EMBL/GenBank/DDBJ whole genome shotgun (WGS) entry which is preliminary data.</text>
</comment>
<organism evidence="2 3">
    <name type="scientific">Kistimonas scapharcae</name>
    <dbReference type="NCBI Taxonomy" id="1036133"/>
    <lineage>
        <taxon>Bacteria</taxon>
        <taxon>Pseudomonadati</taxon>
        <taxon>Pseudomonadota</taxon>
        <taxon>Gammaproteobacteria</taxon>
        <taxon>Oceanospirillales</taxon>
        <taxon>Endozoicomonadaceae</taxon>
        <taxon>Kistimonas</taxon>
    </lineage>
</organism>
<dbReference type="Gene3D" id="2.40.50.870">
    <property type="entry name" value="Protein of unknown function (DUF3299)"/>
    <property type="match status" value="1"/>
</dbReference>
<sequence length="181" mass="20764">MRYNMMKTAFMVRLLSRCSVLLLALLTSTQTLAGIQEDVLRVVWKDLRPPVDKTVVKDYRNGAITKAVFDTYMEGYGRKIITDYDNQLVKIPGYLVPLNMRDDMTATRFLLVPTAGACVHVPPPSPNQIVYIEYEKGMAYEETAMYPYWVYGKLTSTMTTSEYSDAMYSMKAELVTDYITW</sequence>
<dbReference type="InterPro" id="IPR021727">
    <property type="entry name" value="DUF3299"/>
</dbReference>
<name>A0ABP8V3Q3_9GAMM</name>
<dbReference type="Pfam" id="PF11736">
    <property type="entry name" value="DUF3299"/>
    <property type="match status" value="1"/>
</dbReference>
<keyword evidence="1" id="KW-0732">Signal</keyword>
<accession>A0ABP8V3Q3</accession>
<proteinExistence type="predicted"/>
<dbReference type="EMBL" id="BAABFL010000134">
    <property type="protein sequence ID" value="GAA4649487.1"/>
    <property type="molecule type" value="Genomic_DNA"/>
</dbReference>
<evidence type="ECO:0000313" key="3">
    <source>
        <dbReference type="Proteomes" id="UP001500604"/>
    </source>
</evidence>
<feature type="chain" id="PRO_5047085936" evidence="1">
    <location>
        <begin position="34"/>
        <end position="181"/>
    </location>
</feature>
<dbReference type="Proteomes" id="UP001500604">
    <property type="component" value="Unassembled WGS sequence"/>
</dbReference>
<evidence type="ECO:0000256" key="1">
    <source>
        <dbReference type="SAM" id="SignalP"/>
    </source>
</evidence>